<comment type="caution">
    <text evidence="5">The sequence shown here is derived from an EMBL/GenBank/DDBJ whole genome shotgun (WGS) entry which is preliminary data.</text>
</comment>
<dbReference type="Pfam" id="PF00392">
    <property type="entry name" value="GntR"/>
    <property type="match status" value="1"/>
</dbReference>
<dbReference type="RefSeq" id="WP_349220554.1">
    <property type="nucleotide sequence ID" value="NZ_JBBMFD010000026.1"/>
</dbReference>
<dbReference type="Proteomes" id="UP001489509">
    <property type="component" value="Unassembled WGS sequence"/>
</dbReference>
<dbReference type="SMART" id="SM00345">
    <property type="entry name" value="HTH_GNTR"/>
    <property type="match status" value="1"/>
</dbReference>
<dbReference type="CDD" id="cd07377">
    <property type="entry name" value="WHTH_GntR"/>
    <property type="match status" value="1"/>
</dbReference>
<keyword evidence="2" id="KW-0238">DNA-binding</keyword>
<dbReference type="InterPro" id="IPR046335">
    <property type="entry name" value="LacI/GalR-like_sensor"/>
</dbReference>
<keyword evidence="3" id="KW-0804">Transcription</keyword>
<dbReference type="PRINTS" id="PR00035">
    <property type="entry name" value="HTHGNTR"/>
</dbReference>
<dbReference type="Pfam" id="PF13377">
    <property type="entry name" value="Peripla_BP_3"/>
    <property type="match status" value="1"/>
</dbReference>
<dbReference type="SUPFAM" id="SSF46785">
    <property type="entry name" value="Winged helix' DNA-binding domain"/>
    <property type="match status" value="1"/>
</dbReference>
<dbReference type="InterPro" id="IPR000524">
    <property type="entry name" value="Tscrpt_reg_HTH_GntR"/>
</dbReference>
<dbReference type="InterPro" id="IPR028082">
    <property type="entry name" value="Peripla_BP_I"/>
</dbReference>
<keyword evidence="1" id="KW-0805">Transcription regulation</keyword>
<proteinExistence type="predicted"/>
<dbReference type="InterPro" id="IPR036388">
    <property type="entry name" value="WH-like_DNA-bd_sf"/>
</dbReference>
<evidence type="ECO:0000256" key="1">
    <source>
        <dbReference type="ARBA" id="ARBA00023015"/>
    </source>
</evidence>
<gene>
    <name evidence="5" type="ORF">WMO26_11545</name>
</gene>
<protein>
    <submittedName>
        <fullName evidence="5">GntR family transcriptional regulator</fullName>
    </submittedName>
</protein>
<organism evidence="5 6">
    <name type="scientific">Solibaculum intestinale</name>
    <dbReference type="NCBI Taxonomy" id="3133165"/>
    <lineage>
        <taxon>Bacteria</taxon>
        <taxon>Bacillati</taxon>
        <taxon>Bacillota</taxon>
        <taxon>Clostridia</taxon>
        <taxon>Eubacteriales</taxon>
        <taxon>Oscillospiraceae</taxon>
        <taxon>Solibaculum</taxon>
    </lineage>
</organism>
<dbReference type="CDD" id="cd01541">
    <property type="entry name" value="PBP1_AraR"/>
    <property type="match status" value="1"/>
</dbReference>
<evidence type="ECO:0000256" key="3">
    <source>
        <dbReference type="ARBA" id="ARBA00023163"/>
    </source>
</evidence>
<name>A0ABV1E2F0_9FIRM</name>
<reference evidence="5 6" key="1">
    <citation type="submission" date="2024-03" db="EMBL/GenBank/DDBJ databases">
        <title>Human intestinal bacterial collection.</title>
        <authorList>
            <person name="Pauvert C."/>
            <person name="Hitch T.C.A."/>
            <person name="Clavel T."/>
        </authorList>
    </citation>
    <scope>NUCLEOTIDE SEQUENCE [LARGE SCALE GENOMIC DNA]</scope>
    <source>
        <strain evidence="5 6">CLA-JM-H44</strain>
    </source>
</reference>
<feature type="domain" description="HTH gntR-type" evidence="4">
    <location>
        <begin position="8"/>
        <end position="76"/>
    </location>
</feature>
<evidence type="ECO:0000313" key="6">
    <source>
        <dbReference type="Proteomes" id="UP001489509"/>
    </source>
</evidence>
<evidence type="ECO:0000259" key="4">
    <source>
        <dbReference type="PROSITE" id="PS50949"/>
    </source>
</evidence>
<dbReference type="InterPro" id="IPR036390">
    <property type="entry name" value="WH_DNA-bd_sf"/>
</dbReference>
<dbReference type="PROSITE" id="PS50949">
    <property type="entry name" value="HTH_GNTR"/>
    <property type="match status" value="1"/>
</dbReference>
<dbReference type="Gene3D" id="1.10.10.10">
    <property type="entry name" value="Winged helix-like DNA-binding domain superfamily/Winged helix DNA-binding domain"/>
    <property type="match status" value="1"/>
</dbReference>
<dbReference type="PANTHER" id="PTHR30146">
    <property type="entry name" value="LACI-RELATED TRANSCRIPTIONAL REPRESSOR"/>
    <property type="match status" value="1"/>
</dbReference>
<evidence type="ECO:0000256" key="2">
    <source>
        <dbReference type="ARBA" id="ARBA00023125"/>
    </source>
</evidence>
<dbReference type="EMBL" id="JBBMFD010000026">
    <property type="protein sequence ID" value="MEQ2441462.1"/>
    <property type="molecule type" value="Genomic_DNA"/>
</dbReference>
<dbReference type="SUPFAM" id="SSF53822">
    <property type="entry name" value="Periplasmic binding protein-like I"/>
    <property type="match status" value="1"/>
</dbReference>
<accession>A0ABV1E2F0</accession>
<sequence length="370" mass="41318">MPQLDPSVPKHKALSEYIRQQIADGVFRRGDKLTSENTLAEEFNISRQTVRQAIGTLETEGILVRRRGSGTYINASPVKSHRTMTIGVIITYVDSYIFPDIIKGIEQVLTSKGYTMSLGVTHNRVENETRLLTSLLEKGVDGIIAEGTKTALPNPNLHLYEQLNRCRIPYVFMNGYYRALPCCYVVTDDRGTGYKATELLRKAGHSHIGGIFKADDMQGHERYAGFIQQLHESGAELDEDAVLWYSTGDLISLLSGDYDKQVIKRLERCTGVVCYNDDVAMRLMELLKRCGRRVPEDLSLVSIDNARMSKLADPPLTTFGHPSEAVGREAALRLCNMIDTGMRDAPVVMDMPLVERQSIAVYSPRNGASR</sequence>
<keyword evidence="6" id="KW-1185">Reference proteome</keyword>
<evidence type="ECO:0000313" key="5">
    <source>
        <dbReference type="EMBL" id="MEQ2441462.1"/>
    </source>
</evidence>
<dbReference type="InterPro" id="IPR033532">
    <property type="entry name" value="AraR_ligand_bind_dom"/>
</dbReference>
<dbReference type="Gene3D" id="3.40.50.2300">
    <property type="match status" value="2"/>
</dbReference>
<dbReference type="PANTHER" id="PTHR30146:SF150">
    <property type="entry name" value="ARABINOSE METABOLISM TRANSCRIPTIONAL REPRESSOR"/>
    <property type="match status" value="1"/>
</dbReference>